<gene>
    <name evidence="2" type="ORF">H8707_09940</name>
</gene>
<comment type="caution">
    <text evidence="2">The sequence shown here is derived from an EMBL/GenBank/DDBJ whole genome shotgun (WGS) entry which is preliminary data.</text>
</comment>
<dbReference type="InterPro" id="IPR013108">
    <property type="entry name" value="Amidohydro_3"/>
</dbReference>
<dbReference type="Pfam" id="PF07969">
    <property type="entry name" value="Amidohydro_3"/>
    <property type="match status" value="1"/>
</dbReference>
<feature type="domain" description="Amidohydrolase 3" evidence="1">
    <location>
        <begin position="49"/>
        <end position="247"/>
    </location>
</feature>
<feature type="non-terminal residue" evidence="2">
    <location>
        <position position="310"/>
    </location>
</feature>
<reference evidence="2" key="1">
    <citation type="submission" date="2020-08" db="EMBL/GenBank/DDBJ databases">
        <title>Genome public.</title>
        <authorList>
            <person name="Liu C."/>
            <person name="Sun Q."/>
        </authorList>
    </citation>
    <scope>NUCLEOTIDE SEQUENCE</scope>
    <source>
        <strain evidence="2">BX21</strain>
    </source>
</reference>
<name>A0A926EYD4_9FIRM</name>
<dbReference type="GO" id="GO:0016812">
    <property type="term" value="F:hydrolase activity, acting on carbon-nitrogen (but not peptide) bonds, in cyclic amides"/>
    <property type="evidence" value="ECO:0007669"/>
    <property type="project" value="TreeGrafter"/>
</dbReference>
<organism evidence="2 3">
    <name type="scientific">Paratissierella segnis</name>
    <dbReference type="NCBI Taxonomy" id="2763679"/>
    <lineage>
        <taxon>Bacteria</taxon>
        <taxon>Bacillati</taxon>
        <taxon>Bacillota</taxon>
        <taxon>Tissierellia</taxon>
        <taxon>Tissierellales</taxon>
        <taxon>Tissierellaceae</taxon>
        <taxon>Paratissierella</taxon>
    </lineage>
</organism>
<evidence type="ECO:0000259" key="1">
    <source>
        <dbReference type="Pfam" id="PF07969"/>
    </source>
</evidence>
<dbReference type="Proteomes" id="UP000601171">
    <property type="component" value="Unassembled WGS sequence"/>
</dbReference>
<dbReference type="InterPro" id="IPR011059">
    <property type="entry name" value="Metal-dep_hydrolase_composite"/>
</dbReference>
<dbReference type="SUPFAM" id="SSF51338">
    <property type="entry name" value="Composite domain of metallo-dependent hydrolases"/>
    <property type="match status" value="1"/>
</dbReference>
<dbReference type="RefSeq" id="WP_262430006.1">
    <property type="nucleotide sequence ID" value="NZ_JACRTG010000022.1"/>
</dbReference>
<dbReference type="Gene3D" id="3.20.20.140">
    <property type="entry name" value="Metal-dependent hydrolases"/>
    <property type="match status" value="1"/>
</dbReference>
<keyword evidence="3" id="KW-1185">Reference proteome</keyword>
<dbReference type="SUPFAM" id="SSF51556">
    <property type="entry name" value="Metallo-dependent hydrolases"/>
    <property type="match status" value="1"/>
</dbReference>
<sequence length="310" mass="34784">MKNGYVYDLIIKNARIIDGTNAPWFRGDVGINDGRIERIGILEGTDSKETVDAEDRYLVPGFIDIHCHSDSTLFDYPLAESRILQGITTEIGGNCGISPAPVNPDKVKLLKDYAGHLEYNWKRLSEYLGRLESEGTSTNFGTLIGHGTIRLAVMGFEDRKPNEIEMKEMIQLLRQAMDDGAYGMSSGLIYPPGCFSDVDEMTELVKELKSYSGFYATHMRDEATKTVEAVKEALEVCKRSGVPLEISHHKVTRKTHWELDCKTTVAMIEKARREGYDVTVDQYPYNASSTTMDSNVPLWGFEGGMEKMLQ</sequence>
<proteinExistence type="predicted"/>
<evidence type="ECO:0000313" key="2">
    <source>
        <dbReference type="EMBL" id="MBC8588549.1"/>
    </source>
</evidence>
<accession>A0A926EYD4</accession>
<dbReference type="AlphaFoldDB" id="A0A926EYD4"/>
<dbReference type="PANTHER" id="PTHR11647:SF1">
    <property type="entry name" value="COLLAPSIN RESPONSE MEDIATOR PROTEIN"/>
    <property type="match status" value="1"/>
</dbReference>
<protein>
    <submittedName>
        <fullName evidence="2">Amidohydrolase family protein</fullName>
    </submittedName>
</protein>
<dbReference type="InterPro" id="IPR032466">
    <property type="entry name" value="Metal_Hydrolase"/>
</dbReference>
<dbReference type="GO" id="GO:0005829">
    <property type="term" value="C:cytosol"/>
    <property type="evidence" value="ECO:0007669"/>
    <property type="project" value="TreeGrafter"/>
</dbReference>
<evidence type="ECO:0000313" key="3">
    <source>
        <dbReference type="Proteomes" id="UP000601171"/>
    </source>
</evidence>
<dbReference type="InterPro" id="IPR050378">
    <property type="entry name" value="Metallo-dep_Hydrolases_sf"/>
</dbReference>
<dbReference type="PANTHER" id="PTHR11647">
    <property type="entry name" value="HYDRANTOINASE/DIHYDROPYRIMIDINASE FAMILY MEMBER"/>
    <property type="match status" value="1"/>
</dbReference>
<dbReference type="EMBL" id="JACRTG010000022">
    <property type="protein sequence ID" value="MBC8588549.1"/>
    <property type="molecule type" value="Genomic_DNA"/>
</dbReference>